<keyword evidence="2 5" id="KW-0238">DNA-binding</keyword>
<gene>
    <name evidence="5" type="ORF">SAMN02745781_01431</name>
</gene>
<evidence type="ECO:0000256" key="1">
    <source>
        <dbReference type="ARBA" id="ARBA00023015"/>
    </source>
</evidence>
<dbReference type="PANTHER" id="PTHR43537:SF24">
    <property type="entry name" value="GLUCONATE OPERON TRANSCRIPTIONAL REPRESSOR"/>
    <property type="match status" value="1"/>
</dbReference>
<dbReference type="Pfam" id="PF00392">
    <property type="entry name" value="GntR"/>
    <property type="match status" value="1"/>
</dbReference>
<evidence type="ECO:0000259" key="4">
    <source>
        <dbReference type="PROSITE" id="PS50949"/>
    </source>
</evidence>
<dbReference type="RefSeq" id="WP_021020406.1">
    <property type="nucleotide sequence ID" value="NZ_FQUH01000005.1"/>
</dbReference>
<dbReference type="SMART" id="SM00345">
    <property type="entry name" value="HTH_GNTR"/>
    <property type="match status" value="1"/>
</dbReference>
<keyword evidence="3" id="KW-0804">Transcription</keyword>
<dbReference type="PROSITE" id="PS50949">
    <property type="entry name" value="HTH_GNTR"/>
    <property type="match status" value="1"/>
</dbReference>
<dbReference type="EMBL" id="FQUH01000005">
    <property type="protein sequence ID" value="SHF08897.1"/>
    <property type="molecule type" value="Genomic_DNA"/>
</dbReference>
<proteinExistence type="predicted"/>
<dbReference type="Proteomes" id="UP000184159">
    <property type="component" value="Unassembled WGS sequence"/>
</dbReference>
<dbReference type="GO" id="GO:0003700">
    <property type="term" value="F:DNA-binding transcription factor activity"/>
    <property type="evidence" value="ECO:0007669"/>
    <property type="project" value="InterPro"/>
</dbReference>
<name>A0A1M4YTK8_VIBGA</name>
<keyword evidence="1" id="KW-0805">Transcription regulation</keyword>
<organism evidence="5 6">
    <name type="scientific">Vibrio gazogenes DSM 21264 = NBRC 103151</name>
    <dbReference type="NCBI Taxonomy" id="1123492"/>
    <lineage>
        <taxon>Bacteria</taxon>
        <taxon>Pseudomonadati</taxon>
        <taxon>Pseudomonadota</taxon>
        <taxon>Gammaproteobacteria</taxon>
        <taxon>Vibrionales</taxon>
        <taxon>Vibrionaceae</taxon>
        <taxon>Vibrio</taxon>
    </lineage>
</organism>
<dbReference type="SUPFAM" id="SSF46785">
    <property type="entry name" value="Winged helix' DNA-binding domain"/>
    <property type="match status" value="1"/>
</dbReference>
<dbReference type="InterPro" id="IPR036390">
    <property type="entry name" value="WH_DNA-bd_sf"/>
</dbReference>
<dbReference type="Gene3D" id="1.20.120.530">
    <property type="entry name" value="GntR ligand-binding domain-like"/>
    <property type="match status" value="1"/>
</dbReference>
<feature type="domain" description="HTH gntR-type" evidence="4">
    <location>
        <begin position="13"/>
        <end position="80"/>
    </location>
</feature>
<dbReference type="PANTHER" id="PTHR43537">
    <property type="entry name" value="TRANSCRIPTIONAL REGULATOR, GNTR FAMILY"/>
    <property type="match status" value="1"/>
</dbReference>
<evidence type="ECO:0000313" key="5">
    <source>
        <dbReference type="EMBL" id="SHF08897.1"/>
    </source>
</evidence>
<evidence type="ECO:0000313" key="6">
    <source>
        <dbReference type="Proteomes" id="UP000184159"/>
    </source>
</evidence>
<dbReference type="InterPro" id="IPR000524">
    <property type="entry name" value="Tscrpt_reg_HTH_GntR"/>
</dbReference>
<evidence type="ECO:0000256" key="3">
    <source>
        <dbReference type="ARBA" id="ARBA00023163"/>
    </source>
</evidence>
<dbReference type="PRINTS" id="PR00035">
    <property type="entry name" value="HTHGNTR"/>
</dbReference>
<dbReference type="Gene3D" id="1.10.10.10">
    <property type="entry name" value="Winged helix-like DNA-binding domain superfamily/Winged helix DNA-binding domain"/>
    <property type="match status" value="1"/>
</dbReference>
<dbReference type="InterPro" id="IPR036388">
    <property type="entry name" value="WH-like_DNA-bd_sf"/>
</dbReference>
<reference evidence="6" key="1">
    <citation type="submission" date="2016-11" db="EMBL/GenBank/DDBJ databases">
        <authorList>
            <person name="Varghese N."/>
            <person name="Submissions S."/>
        </authorList>
    </citation>
    <scope>NUCLEOTIDE SEQUENCE [LARGE SCALE GENOMIC DNA]</scope>
    <source>
        <strain evidence="6">DSM 21264</strain>
    </source>
</reference>
<keyword evidence="6" id="KW-1185">Reference proteome</keyword>
<evidence type="ECO:0000256" key="2">
    <source>
        <dbReference type="ARBA" id="ARBA00023125"/>
    </source>
</evidence>
<dbReference type="Pfam" id="PF07729">
    <property type="entry name" value="FCD"/>
    <property type="match status" value="1"/>
</dbReference>
<protein>
    <submittedName>
        <fullName evidence="5">DNA-binding transcriptional regulator, GntR family</fullName>
    </submittedName>
</protein>
<dbReference type="InterPro" id="IPR011711">
    <property type="entry name" value="GntR_C"/>
</dbReference>
<dbReference type="GO" id="GO:0003677">
    <property type="term" value="F:DNA binding"/>
    <property type="evidence" value="ECO:0007669"/>
    <property type="project" value="UniProtKB-KW"/>
</dbReference>
<sequence>MSITNLKPITKDRTLRSNVAEQLREAIIRGDLTPGTKLTESLLSSQLGVSRGPLREAIRQLVDQGLVETIPYTGTYVANISVQSIQELYTFRTEIEQFAFRLVWDQRTPEFYTEMKQQLDKLTKAIKEEDRDATIIEELELHNIVYKYCGHTLLQDTWKRLRGRLHLYFTLHQKAHNRSGPRVDAHDTYVALACGDSLDLMLNHVKDHMQQGYSKVEMLVGFIQESIDSSNAKAI</sequence>
<dbReference type="InterPro" id="IPR008920">
    <property type="entry name" value="TF_FadR/GntR_C"/>
</dbReference>
<dbReference type="CDD" id="cd07377">
    <property type="entry name" value="WHTH_GntR"/>
    <property type="match status" value="1"/>
</dbReference>
<dbReference type="SUPFAM" id="SSF48008">
    <property type="entry name" value="GntR ligand-binding domain-like"/>
    <property type="match status" value="1"/>
</dbReference>
<dbReference type="AlphaFoldDB" id="A0A1M4YTK8"/>
<accession>A0A1M4YTK8</accession>